<organism evidence="7 8">
    <name type="scientific">Denitromonas halophila</name>
    <dbReference type="NCBI Taxonomy" id="1629404"/>
    <lineage>
        <taxon>Bacteria</taxon>
        <taxon>Pseudomonadati</taxon>
        <taxon>Pseudomonadota</taxon>
        <taxon>Betaproteobacteria</taxon>
        <taxon>Rhodocyclales</taxon>
        <taxon>Zoogloeaceae</taxon>
        <taxon>Denitromonas</taxon>
    </lineage>
</organism>
<dbReference type="GO" id="GO:0015171">
    <property type="term" value="F:amino acid transmembrane transporter activity"/>
    <property type="evidence" value="ECO:0007669"/>
    <property type="project" value="TreeGrafter"/>
</dbReference>
<name>A0A557SLG2_9RHOO</name>
<dbReference type="PANTHER" id="PTHR30086">
    <property type="entry name" value="ARGININE EXPORTER PROTEIN ARGO"/>
    <property type="match status" value="1"/>
</dbReference>
<evidence type="ECO:0000256" key="2">
    <source>
        <dbReference type="ARBA" id="ARBA00022475"/>
    </source>
</evidence>
<dbReference type="InterPro" id="IPR001123">
    <property type="entry name" value="LeuE-type"/>
</dbReference>
<dbReference type="Pfam" id="PF01810">
    <property type="entry name" value="LysE"/>
    <property type="match status" value="1"/>
</dbReference>
<gene>
    <name evidence="7" type="ORF">FHP89_07160</name>
</gene>
<proteinExistence type="predicted"/>
<dbReference type="PANTHER" id="PTHR30086:SF20">
    <property type="entry name" value="ARGININE EXPORTER PROTEIN ARGO-RELATED"/>
    <property type="match status" value="1"/>
</dbReference>
<feature type="transmembrane region" description="Helical" evidence="6">
    <location>
        <begin position="183"/>
        <end position="203"/>
    </location>
</feature>
<keyword evidence="5 6" id="KW-0472">Membrane</keyword>
<comment type="subcellular location">
    <subcellularLocation>
        <location evidence="1">Cell membrane</location>
        <topology evidence="1">Multi-pass membrane protein</topology>
    </subcellularLocation>
</comment>
<reference evidence="7 8" key="1">
    <citation type="submission" date="2019-07" db="EMBL/GenBank/DDBJ databases">
        <title>The pathways for chlorine oxyanion respiration interact through the shared metabolite chlorate.</title>
        <authorList>
            <person name="Barnum T.P."/>
            <person name="Cheng Y."/>
            <person name="Hill K.A."/>
            <person name="Lucas L.N."/>
            <person name="Carlson H.K."/>
            <person name="Coates J.D."/>
        </authorList>
    </citation>
    <scope>NUCLEOTIDE SEQUENCE [LARGE SCALE GENOMIC DNA]</scope>
    <source>
        <strain evidence="7 8">SFB-1</strain>
    </source>
</reference>
<accession>A0A557SLG2</accession>
<feature type="transmembrane region" description="Helical" evidence="6">
    <location>
        <begin position="148"/>
        <end position="171"/>
    </location>
</feature>
<feature type="transmembrane region" description="Helical" evidence="6">
    <location>
        <begin position="112"/>
        <end position="136"/>
    </location>
</feature>
<comment type="caution">
    <text evidence="7">The sequence shown here is derived from an EMBL/GenBank/DDBJ whole genome shotgun (WGS) entry which is preliminary data.</text>
</comment>
<evidence type="ECO:0000256" key="3">
    <source>
        <dbReference type="ARBA" id="ARBA00022692"/>
    </source>
</evidence>
<evidence type="ECO:0000313" key="8">
    <source>
        <dbReference type="Proteomes" id="UP000318349"/>
    </source>
</evidence>
<dbReference type="AlphaFoldDB" id="A0A557SLG2"/>
<sequence length="208" mass="21718">MLDPQQLLLFIPVAALFTLAPGPDSIMLLGRALGQGRMAGVAAATGCALGILITSVLVAAGLSAVVAASETLFFALRAVGAVYLVWVGIQAIRRHGLIPLKGAAPLPLKRVFVSSMMINLLNPKVAVFMLAFLPQYARPALGDLGMQIFLLGATYALITVVLMSLMGVGAARLRDFLQARPSVIKWLNIGAGGAFIASGLKVASMKHL</sequence>
<evidence type="ECO:0000256" key="5">
    <source>
        <dbReference type="ARBA" id="ARBA00023136"/>
    </source>
</evidence>
<evidence type="ECO:0000256" key="4">
    <source>
        <dbReference type="ARBA" id="ARBA00022989"/>
    </source>
</evidence>
<dbReference type="GO" id="GO:0005886">
    <property type="term" value="C:plasma membrane"/>
    <property type="evidence" value="ECO:0007669"/>
    <property type="project" value="UniProtKB-SubCell"/>
</dbReference>
<feature type="transmembrane region" description="Helical" evidence="6">
    <location>
        <begin position="41"/>
        <end position="66"/>
    </location>
</feature>
<protein>
    <submittedName>
        <fullName evidence="7">LysE family translocator</fullName>
    </submittedName>
</protein>
<keyword evidence="4 6" id="KW-1133">Transmembrane helix</keyword>
<dbReference type="Proteomes" id="UP000318349">
    <property type="component" value="Unassembled WGS sequence"/>
</dbReference>
<dbReference type="PIRSF" id="PIRSF006324">
    <property type="entry name" value="LeuE"/>
    <property type="match status" value="1"/>
</dbReference>
<evidence type="ECO:0000313" key="7">
    <source>
        <dbReference type="EMBL" id="TVO78249.1"/>
    </source>
</evidence>
<dbReference type="EMBL" id="VMNI01000006">
    <property type="protein sequence ID" value="TVO78249.1"/>
    <property type="molecule type" value="Genomic_DNA"/>
</dbReference>
<evidence type="ECO:0000256" key="6">
    <source>
        <dbReference type="SAM" id="Phobius"/>
    </source>
</evidence>
<keyword evidence="3 6" id="KW-0812">Transmembrane</keyword>
<evidence type="ECO:0000256" key="1">
    <source>
        <dbReference type="ARBA" id="ARBA00004651"/>
    </source>
</evidence>
<keyword evidence="2" id="KW-1003">Cell membrane</keyword>
<feature type="transmembrane region" description="Helical" evidence="6">
    <location>
        <begin position="72"/>
        <end position="92"/>
    </location>
</feature>
<feature type="transmembrane region" description="Helical" evidence="6">
    <location>
        <begin position="6"/>
        <end position="29"/>
    </location>
</feature>